<dbReference type="InterPro" id="IPR001959">
    <property type="entry name" value="Transposase"/>
</dbReference>
<dbReference type="OrthoDB" id="3827804at2"/>
<dbReference type="GO" id="GO:0003677">
    <property type="term" value="F:DNA binding"/>
    <property type="evidence" value="ECO:0007669"/>
    <property type="project" value="UniProtKB-KW"/>
</dbReference>
<evidence type="ECO:0000256" key="6">
    <source>
        <dbReference type="ARBA" id="ARBA00023125"/>
    </source>
</evidence>
<feature type="domain" description="Transposase putative helix-turn-helix" evidence="11">
    <location>
        <begin position="1"/>
        <end position="44"/>
    </location>
</feature>
<keyword evidence="13" id="KW-1185">Reference proteome</keyword>
<evidence type="ECO:0000256" key="2">
    <source>
        <dbReference type="ARBA" id="ARBA00011044"/>
    </source>
</evidence>
<name>S2W190_9ACTN</name>
<proteinExistence type="inferred from homology"/>
<dbReference type="PATRIC" id="fig|883161.3.peg.1209"/>
<evidence type="ECO:0000259" key="10">
    <source>
        <dbReference type="Pfam" id="PF07282"/>
    </source>
</evidence>
<protein>
    <submittedName>
        <fullName evidence="12">IS605 OrfB family transposase</fullName>
    </submittedName>
</protein>
<dbReference type="InterPro" id="IPR010095">
    <property type="entry name" value="Cas12f1-like_TNB"/>
</dbReference>
<keyword evidence="4" id="KW-0479">Metal-binding</keyword>
<dbReference type="InterPro" id="IPR021027">
    <property type="entry name" value="Transposase_put_HTH"/>
</dbReference>
<dbReference type="PANTHER" id="PTHR30405:SF11">
    <property type="entry name" value="RNA-GUIDED DNA ENDONUCLEASE RV2885C-RELATED"/>
    <property type="match status" value="1"/>
</dbReference>
<evidence type="ECO:0000256" key="5">
    <source>
        <dbReference type="ARBA" id="ARBA00022833"/>
    </source>
</evidence>
<evidence type="ECO:0000256" key="4">
    <source>
        <dbReference type="ARBA" id="ARBA00022723"/>
    </source>
</evidence>
<evidence type="ECO:0000256" key="3">
    <source>
        <dbReference type="ARBA" id="ARBA00022578"/>
    </source>
</evidence>
<evidence type="ECO:0000259" key="9">
    <source>
        <dbReference type="Pfam" id="PF01385"/>
    </source>
</evidence>
<gene>
    <name evidence="12" type="ORF">HMPREF9306_01219</name>
</gene>
<dbReference type="Proteomes" id="UP000014417">
    <property type="component" value="Unassembled WGS sequence"/>
</dbReference>
<dbReference type="AlphaFoldDB" id="S2W190"/>
<dbReference type="GO" id="GO:0046872">
    <property type="term" value="F:metal ion binding"/>
    <property type="evidence" value="ECO:0007669"/>
    <property type="project" value="UniProtKB-KW"/>
</dbReference>
<evidence type="ECO:0000256" key="8">
    <source>
        <dbReference type="SAM" id="MobiDB-lite"/>
    </source>
</evidence>
<dbReference type="NCBIfam" id="NF038280">
    <property type="entry name" value="IS607_TnpB"/>
    <property type="match status" value="1"/>
</dbReference>
<accession>S2W190</accession>
<keyword evidence="5" id="KW-0862">Zinc</keyword>
<keyword evidence="7" id="KW-0233">DNA recombination</keyword>
<organism evidence="12 13">
    <name type="scientific">Propionimicrobium lymphophilum ACS-093-V-SCH5</name>
    <dbReference type="NCBI Taxonomy" id="883161"/>
    <lineage>
        <taxon>Bacteria</taxon>
        <taxon>Bacillati</taxon>
        <taxon>Actinomycetota</taxon>
        <taxon>Actinomycetes</taxon>
        <taxon>Propionibacteriales</taxon>
        <taxon>Propionibacteriaceae</taxon>
        <taxon>Propionimicrobium</taxon>
    </lineage>
</organism>
<dbReference type="NCBIfam" id="NF040570">
    <property type="entry name" value="guided_TnpB"/>
    <property type="match status" value="1"/>
</dbReference>
<dbReference type="STRING" id="883161.HMPREF9306_01219"/>
<dbReference type="Pfam" id="PF01385">
    <property type="entry name" value="OrfB_IS605"/>
    <property type="match status" value="1"/>
</dbReference>
<evidence type="ECO:0000313" key="12">
    <source>
        <dbReference type="EMBL" id="EPD32911.1"/>
    </source>
</evidence>
<feature type="region of interest" description="Disordered" evidence="8">
    <location>
        <begin position="233"/>
        <end position="253"/>
    </location>
</feature>
<keyword evidence="6" id="KW-0238">DNA-binding</keyword>
<comment type="similarity">
    <text evidence="2">In the N-terminal section; belongs to the transposase 2 family.</text>
</comment>
<reference evidence="12 13" key="1">
    <citation type="submission" date="2013-04" db="EMBL/GenBank/DDBJ databases">
        <title>The Genome Sequence of Propionimicrobium lymphophilum ACS-093-V-SCH5.</title>
        <authorList>
            <consortium name="The Broad Institute Genomics Platform"/>
            <person name="Earl A."/>
            <person name="Ward D."/>
            <person name="Feldgarden M."/>
            <person name="Gevers D."/>
            <person name="Saerens B."/>
            <person name="Vaneechoutte M."/>
            <person name="Walker B."/>
            <person name="Young S."/>
            <person name="Zeng Q."/>
            <person name="Gargeya S."/>
            <person name="Fitzgerald M."/>
            <person name="Haas B."/>
            <person name="Abouelleil A."/>
            <person name="Allen A.W."/>
            <person name="Alvarado L."/>
            <person name="Arachchi H.M."/>
            <person name="Berlin A.M."/>
            <person name="Chapman S.B."/>
            <person name="Gainer-Dewar J."/>
            <person name="Goldberg J."/>
            <person name="Griggs A."/>
            <person name="Gujja S."/>
            <person name="Hansen M."/>
            <person name="Howarth C."/>
            <person name="Imamovic A."/>
            <person name="Ireland A."/>
            <person name="Larimer J."/>
            <person name="McCowan C."/>
            <person name="Murphy C."/>
            <person name="Pearson M."/>
            <person name="Poon T.W."/>
            <person name="Priest M."/>
            <person name="Roberts A."/>
            <person name="Saif S."/>
            <person name="Shea T."/>
            <person name="Sisk P."/>
            <person name="Sykes S."/>
            <person name="Wortman J."/>
            <person name="Nusbaum C."/>
            <person name="Birren B."/>
        </authorList>
    </citation>
    <scope>NUCLEOTIDE SEQUENCE [LARGE SCALE GENOMIC DNA]</scope>
    <source>
        <strain evidence="12 13">ACS-093-V-SCH5</strain>
    </source>
</reference>
<dbReference type="NCBIfam" id="TIGR01766">
    <property type="entry name" value="IS200/IS605 family accessory protein TnpB-like domain"/>
    <property type="match status" value="1"/>
</dbReference>
<evidence type="ECO:0000259" key="11">
    <source>
        <dbReference type="Pfam" id="PF12323"/>
    </source>
</evidence>
<evidence type="ECO:0000256" key="1">
    <source>
        <dbReference type="ARBA" id="ARBA00008761"/>
    </source>
</evidence>
<keyword evidence="3" id="KW-0815">Transposition</keyword>
<dbReference type="Pfam" id="PF12323">
    <property type="entry name" value="HTH_OrfB_IS605"/>
    <property type="match status" value="1"/>
</dbReference>
<comment type="caution">
    <text evidence="12">The sequence shown here is derived from an EMBL/GenBank/DDBJ whole genome shotgun (WGS) entry which is preliminary data.</text>
</comment>
<dbReference type="InterPro" id="IPR051399">
    <property type="entry name" value="RNA-guided_DNA_endo/Transpos"/>
</dbReference>
<feature type="domain" description="Probable transposase IS891/IS1136/IS1341" evidence="9">
    <location>
        <begin position="191"/>
        <end position="296"/>
    </location>
</feature>
<dbReference type="GO" id="GO:0006310">
    <property type="term" value="P:DNA recombination"/>
    <property type="evidence" value="ECO:0007669"/>
    <property type="project" value="UniProtKB-KW"/>
</dbReference>
<dbReference type="RefSeq" id="WP_016456049.1">
    <property type="nucleotide sequence ID" value="NZ_KE150269.1"/>
</dbReference>
<dbReference type="Pfam" id="PF07282">
    <property type="entry name" value="Cas12f1-like_TNB"/>
    <property type="match status" value="1"/>
</dbReference>
<sequence length="440" mass="48667">MLEAVKVALDPSPAQQRLLLSHVGGARFAFNACLAHVKACIEQNVKPPWSFYELRKWWNANKNLLAVNTDTGEVWWPQNSKETYSSGIEALAKGLSNFFDSKKGVRKGRKVGFPKFKSKTKSVASFAYTTGSFGLIPGDPKALKLPKIGRVHCFENVAARVGQARILRMSVSYRQGRWWASLTIEADNPTPTRKARLDPVGVDLGISHLAVLSTGEVIENPRPLKNSLTKLKKAQKSLSRKTKGSTRRRQAKARLSKVHARVTNQRTDCLHKLTTRLASTHHTVCIEDLNVAGMGRNHHLAQAIYDASFGELRHQLEYKTQKFNTQLKVVDRFFPSSKQCSGCGAVKTKLSLATRIYRCQDCGLAIDRDLNAAINILVAGSAPETINAHRGDIRPKTLKRLGADSAEVRTKQPAQVGIRLGADLGNEVIQTKSNKFVTVI</sequence>
<comment type="similarity">
    <text evidence="1">In the C-terminal section; belongs to the transposase 35 family.</text>
</comment>
<dbReference type="HOGENOM" id="CLU_032903_0_2_11"/>
<dbReference type="EMBL" id="AGZR01000006">
    <property type="protein sequence ID" value="EPD32911.1"/>
    <property type="molecule type" value="Genomic_DNA"/>
</dbReference>
<dbReference type="GO" id="GO:0032196">
    <property type="term" value="P:transposition"/>
    <property type="evidence" value="ECO:0007669"/>
    <property type="project" value="UniProtKB-KW"/>
</dbReference>
<evidence type="ECO:0000256" key="7">
    <source>
        <dbReference type="ARBA" id="ARBA00023172"/>
    </source>
</evidence>
<evidence type="ECO:0000313" key="13">
    <source>
        <dbReference type="Proteomes" id="UP000014417"/>
    </source>
</evidence>
<dbReference type="InterPro" id="IPR053470">
    <property type="entry name" value="RNA-guided_DNA_endonuclease"/>
</dbReference>
<feature type="domain" description="Cas12f1-like TNB" evidence="10">
    <location>
        <begin position="309"/>
        <end position="376"/>
    </location>
</feature>
<dbReference type="PANTHER" id="PTHR30405">
    <property type="entry name" value="TRANSPOSASE"/>
    <property type="match status" value="1"/>
</dbReference>